<evidence type="ECO:0000259" key="2">
    <source>
        <dbReference type="PROSITE" id="PS51173"/>
    </source>
</evidence>
<evidence type="ECO:0000313" key="4">
    <source>
        <dbReference type="Proteomes" id="UP001595868"/>
    </source>
</evidence>
<dbReference type="Proteomes" id="UP001595868">
    <property type="component" value="Unassembled WGS sequence"/>
</dbReference>
<feature type="non-terminal residue" evidence="3">
    <location>
        <position position="75"/>
    </location>
</feature>
<evidence type="ECO:0000256" key="1">
    <source>
        <dbReference type="SAM" id="SignalP"/>
    </source>
</evidence>
<organism evidence="3 4">
    <name type="scientific">Micromonospora zhanjiangensis</name>
    <dbReference type="NCBI Taxonomy" id="1522057"/>
    <lineage>
        <taxon>Bacteria</taxon>
        <taxon>Bacillati</taxon>
        <taxon>Actinomycetota</taxon>
        <taxon>Actinomycetes</taxon>
        <taxon>Micromonosporales</taxon>
        <taxon>Micromonosporaceae</taxon>
        <taxon>Micromonospora</taxon>
    </lineage>
</organism>
<comment type="caution">
    <text evidence="3">The sequence shown here is derived from an EMBL/GenBank/DDBJ whole genome shotgun (WGS) entry which is preliminary data.</text>
</comment>
<name>A0ABV8KWU0_9ACTN</name>
<keyword evidence="4" id="KW-1185">Reference proteome</keyword>
<dbReference type="PROSITE" id="PS51173">
    <property type="entry name" value="CBM2"/>
    <property type="match status" value="1"/>
</dbReference>
<feature type="domain" description="CBM2" evidence="2">
    <location>
        <begin position="30"/>
        <end position="75"/>
    </location>
</feature>
<keyword evidence="1" id="KW-0732">Signal</keyword>
<dbReference type="SUPFAM" id="SSF49384">
    <property type="entry name" value="Carbohydrate-binding domain"/>
    <property type="match status" value="1"/>
</dbReference>
<dbReference type="InterPro" id="IPR001919">
    <property type="entry name" value="CBD2"/>
</dbReference>
<dbReference type="Gene3D" id="2.60.40.290">
    <property type="match status" value="1"/>
</dbReference>
<dbReference type="EMBL" id="JBHSBN010000037">
    <property type="protein sequence ID" value="MFC4110300.1"/>
    <property type="molecule type" value="Genomic_DNA"/>
</dbReference>
<dbReference type="InterPro" id="IPR012291">
    <property type="entry name" value="CBM2_carb-bd_dom_sf"/>
</dbReference>
<feature type="chain" id="PRO_5047539256" evidence="1">
    <location>
        <begin position="27"/>
        <end position="75"/>
    </location>
</feature>
<sequence>MTRSRSTNVFLAATGAALLASATIVAAGPAGAAAAGCSVNYAVSSQWQGGFGANVSITNLGDALSSWTLTWSFGA</sequence>
<reference evidence="4" key="1">
    <citation type="journal article" date="2019" name="Int. J. Syst. Evol. Microbiol.">
        <title>The Global Catalogue of Microorganisms (GCM) 10K type strain sequencing project: providing services to taxonomists for standard genome sequencing and annotation.</title>
        <authorList>
            <consortium name="The Broad Institute Genomics Platform"/>
            <consortium name="The Broad Institute Genome Sequencing Center for Infectious Disease"/>
            <person name="Wu L."/>
            <person name="Ma J."/>
        </authorList>
    </citation>
    <scope>NUCLEOTIDE SEQUENCE [LARGE SCALE GENOMIC DNA]</scope>
    <source>
        <strain evidence="4">2902at01</strain>
    </source>
</reference>
<gene>
    <name evidence="3" type="ORF">ACFOX0_30820</name>
</gene>
<proteinExistence type="predicted"/>
<feature type="signal peptide" evidence="1">
    <location>
        <begin position="1"/>
        <end position="26"/>
    </location>
</feature>
<dbReference type="Pfam" id="PF00553">
    <property type="entry name" value="CBM_2"/>
    <property type="match status" value="1"/>
</dbReference>
<dbReference type="RefSeq" id="WP_377552581.1">
    <property type="nucleotide sequence ID" value="NZ_JBHSBN010000037.1"/>
</dbReference>
<evidence type="ECO:0000313" key="3">
    <source>
        <dbReference type="EMBL" id="MFC4110300.1"/>
    </source>
</evidence>
<protein>
    <submittedName>
        <fullName evidence="3">Cellulose binding domain-containing protein</fullName>
    </submittedName>
</protein>
<accession>A0ABV8KWU0</accession>
<dbReference type="InterPro" id="IPR008965">
    <property type="entry name" value="CBM2/CBM3_carb-bd_dom_sf"/>
</dbReference>